<dbReference type="Gene3D" id="1.25.40.420">
    <property type="match status" value="1"/>
</dbReference>
<dbReference type="Pfam" id="PF01344">
    <property type="entry name" value="Kelch_1"/>
    <property type="match status" value="2"/>
</dbReference>
<reference evidence="9" key="1">
    <citation type="journal article" date="2020" name="bioRxiv">
        <title>Chromosome-level reference genome of the European wasp spider Argiope bruennichi: a resource for studies on range expansion and evolutionary adaptation.</title>
        <authorList>
            <person name="Sheffer M.M."/>
            <person name="Hoppe A."/>
            <person name="Krehenwinkel H."/>
            <person name="Uhl G."/>
            <person name="Kuss A.W."/>
            <person name="Jensen L."/>
            <person name="Jensen C."/>
            <person name="Gillespie R.G."/>
            <person name="Hoff K.J."/>
            <person name="Prost S."/>
        </authorList>
    </citation>
    <scope>NUCLEOTIDE SEQUENCE</scope>
</reference>
<dbReference type="InterPro" id="IPR006652">
    <property type="entry name" value="Kelch_1"/>
</dbReference>
<evidence type="ECO:0000256" key="3">
    <source>
        <dbReference type="ARBA" id="ARBA00022441"/>
    </source>
</evidence>
<dbReference type="SUPFAM" id="SSF117281">
    <property type="entry name" value="Kelch motif"/>
    <property type="match status" value="1"/>
</dbReference>
<sequence length="584" mass="68239">MHFKDIFKTGEFERLHKLSDAFLFTEDGGVFYVHRMFLAFRNIFFKSLFCRNKHEKHFYIPNIDEKTLDTILIYLYIGNINLTEENARNLLMASSVLKVKDLFKLCRSFALKKMTTKNCLRFFTVAWDIKDLQLLESCFRFIQIHFEEVLMDSREYVADLPFDSLLRFLGDRNLNVTSEKTIWKAIVTWSETETLERLRFVPRLLSVLNLDEIDEEFAKEILDHPIIKHNPFCDEMNNAILKASPSSNRDSFIAHIRRDQNFISDIYNCRMPLNLNFISYYSTLKESPSIKLYLTYDDKLDIWRQVGDIDFWPDSLIQIKERIYMFNSLENRSLAFDALSCSLIQVRPSPFPRFHYHVVAVGNSIYAVGGATEREESTSLLECYDPFFDSWEIMKPMIPMILWEAIIMGRFIYAIGEDVTANLPTMMVQVYDSDFCSWRSVSAPKVYRQEFAVASFGGQLYVIGGHSPFNCLKSVEIYEPASDTWRDLPDLPFSYVLPKAVVLDGKVFVYEDLFKGKRYGTVHPPIYFDEGRQNWATVEPGSPLIDIHLYQFCSLEGSDVLKELVVNNRRPGISWSNSFLYKNF</sequence>
<feature type="domain" description="BTB" evidence="8">
    <location>
        <begin position="19"/>
        <end position="84"/>
    </location>
</feature>
<dbReference type="SUPFAM" id="SSF54695">
    <property type="entry name" value="POZ domain"/>
    <property type="match status" value="1"/>
</dbReference>
<dbReference type="EMBL" id="JABXBU010000003">
    <property type="protein sequence ID" value="KAF8793226.1"/>
    <property type="molecule type" value="Genomic_DNA"/>
</dbReference>
<evidence type="ECO:0000256" key="4">
    <source>
        <dbReference type="ARBA" id="ARBA00022737"/>
    </source>
</evidence>
<evidence type="ECO:0000313" key="9">
    <source>
        <dbReference type="EMBL" id="KAF8793226.1"/>
    </source>
</evidence>
<dbReference type="InterPro" id="IPR015915">
    <property type="entry name" value="Kelch-typ_b-propeller"/>
</dbReference>
<dbReference type="PANTHER" id="PTHR24412:SF489">
    <property type="entry name" value="RING FINGER DOMAIN AND KELCH REPEAT-CONTAINING PROTEIN DDB_G0271372"/>
    <property type="match status" value="1"/>
</dbReference>
<dbReference type="InterPro" id="IPR017096">
    <property type="entry name" value="BTB-kelch_protein"/>
</dbReference>
<accession>A0A8T0FQX0</accession>
<dbReference type="AlphaFoldDB" id="A0A8T0FQX0"/>
<dbReference type="PANTHER" id="PTHR24412">
    <property type="entry name" value="KELCH PROTEIN"/>
    <property type="match status" value="1"/>
</dbReference>
<protein>
    <recommendedName>
        <fullName evidence="2">Kelch-like protein diablo</fullName>
    </recommendedName>
</protein>
<evidence type="ECO:0000313" key="10">
    <source>
        <dbReference type="Proteomes" id="UP000807504"/>
    </source>
</evidence>
<proteinExistence type="predicted"/>
<dbReference type="SMART" id="SM00875">
    <property type="entry name" value="BACK"/>
    <property type="match status" value="1"/>
</dbReference>
<dbReference type="InterPro" id="IPR011705">
    <property type="entry name" value="BACK"/>
</dbReference>
<dbReference type="InterPro" id="IPR000210">
    <property type="entry name" value="BTB/POZ_dom"/>
</dbReference>
<keyword evidence="4" id="KW-0677">Repeat</keyword>
<dbReference type="Pfam" id="PF00651">
    <property type="entry name" value="BTB"/>
    <property type="match status" value="1"/>
</dbReference>
<name>A0A8T0FQX0_ARGBR</name>
<dbReference type="SMART" id="SM00612">
    <property type="entry name" value="Kelch"/>
    <property type="match status" value="2"/>
</dbReference>
<dbReference type="PROSITE" id="PS50097">
    <property type="entry name" value="BTB"/>
    <property type="match status" value="1"/>
</dbReference>
<dbReference type="PIRSF" id="PIRSF037037">
    <property type="entry name" value="Kelch-like_protein_gigaxonin"/>
    <property type="match status" value="1"/>
</dbReference>
<dbReference type="Gene3D" id="2.120.10.80">
    <property type="entry name" value="Kelch-type beta propeller"/>
    <property type="match status" value="1"/>
</dbReference>
<gene>
    <name evidence="9" type="ORF">HNY73_004735</name>
</gene>
<dbReference type="Gene3D" id="3.30.710.10">
    <property type="entry name" value="Potassium Channel Kv1.1, Chain A"/>
    <property type="match status" value="1"/>
</dbReference>
<evidence type="ECO:0000256" key="5">
    <source>
        <dbReference type="ARBA" id="ARBA00022786"/>
    </source>
</evidence>
<evidence type="ECO:0000256" key="2">
    <source>
        <dbReference type="ARBA" id="ARBA00013699"/>
    </source>
</evidence>
<dbReference type="GO" id="GO:0003779">
    <property type="term" value="F:actin binding"/>
    <property type="evidence" value="ECO:0007669"/>
    <property type="project" value="UniProtKB-KW"/>
</dbReference>
<comment type="pathway">
    <text evidence="1">Protein modification; protein ubiquitination.</text>
</comment>
<keyword evidence="6" id="KW-0009">Actin-binding</keyword>
<evidence type="ECO:0000256" key="6">
    <source>
        <dbReference type="ARBA" id="ARBA00023203"/>
    </source>
</evidence>
<comment type="function">
    <text evidence="7">Probable substrate-specific adapter of an E3 ubiquitin-protein ligase complex which mediates the ubiquitination and subsequent proteasomal degradation of target proteins. May have a role in synapse differentiation and growth.</text>
</comment>
<keyword evidence="5" id="KW-0833">Ubl conjugation pathway</keyword>
<reference evidence="9" key="2">
    <citation type="submission" date="2020-06" db="EMBL/GenBank/DDBJ databases">
        <authorList>
            <person name="Sheffer M."/>
        </authorList>
    </citation>
    <scope>NUCLEOTIDE SEQUENCE</scope>
</reference>
<evidence type="ECO:0000256" key="7">
    <source>
        <dbReference type="ARBA" id="ARBA00043912"/>
    </source>
</evidence>
<keyword evidence="10" id="KW-1185">Reference proteome</keyword>
<keyword evidence="3" id="KW-0880">Kelch repeat</keyword>
<evidence type="ECO:0000259" key="8">
    <source>
        <dbReference type="PROSITE" id="PS50097"/>
    </source>
</evidence>
<dbReference type="Proteomes" id="UP000807504">
    <property type="component" value="Unassembled WGS sequence"/>
</dbReference>
<comment type="caution">
    <text evidence="9">The sequence shown here is derived from an EMBL/GenBank/DDBJ whole genome shotgun (WGS) entry which is preliminary data.</text>
</comment>
<dbReference type="InterPro" id="IPR011333">
    <property type="entry name" value="SKP1/BTB/POZ_sf"/>
</dbReference>
<dbReference type="SMART" id="SM00225">
    <property type="entry name" value="BTB"/>
    <property type="match status" value="1"/>
</dbReference>
<organism evidence="9 10">
    <name type="scientific">Argiope bruennichi</name>
    <name type="common">Wasp spider</name>
    <name type="synonym">Aranea bruennichi</name>
    <dbReference type="NCBI Taxonomy" id="94029"/>
    <lineage>
        <taxon>Eukaryota</taxon>
        <taxon>Metazoa</taxon>
        <taxon>Ecdysozoa</taxon>
        <taxon>Arthropoda</taxon>
        <taxon>Chelicerata</taxon>
        <taxon>Arachnida</taxon>
        <taxon>Araneae</taxon>
        <taxon>Araneomorphae</taxon>
        <taxon>Entelegynae</taxon>
        <taxon>Araneoidea</taxon>
        <taxon>Araneidae</taxon>
        <taxon>Argiope</taxon>
    </lineage>
</organism>
<dbReference type="Pfam" id="PF07707">
    <property type="entry name" value="BACK"/>
    <property type="match status" value="1"/>
</dbReference>
<evidence type="ECO:0000256" key="1">
    <source>
        <dbReference type="ARBA" id="ARBA00004906"/>
    </source>
</evidence>